<protein>
    <submittedName>
        <fullName evidence="1">Uncharacterized protein</fullName>
    </submittedName>
</protein>
<reference evidence="1 2" key="1">
    <citation type="journal article" date="2024" name="Nat. Commun.">
        <title>Phylogenomics reveals the evolutionary origins of lichenization in chlorophyte algae.</title>
        <authorList>
            <person name="Puginier C."/>
            <person name="Libourel C."/>
            <person name="Otte J."/>
            <person name="Skaloud P."/>
            <person name="Haon M."/>
            <person name="Grisel S."/>
            <person name="Petersen M."/>
            <person name="Berrin J.G."/>
            <person name="Delaux P.M."/>
            <person name="Dal Grande F."/>
            <person name="Keller J."/>
        </authorList>
    </citation>
    <scope>NUCLEOTIDE SEQUENCE [LARGE SCALE GENOMIC DNA]</scope>
    <source>
        <strain evidence="1 2">SAG 2036</strain>
    </source>
</reference>
<dbReference type="AlphaFoldDB" id="A0AAW1NU77"/>
<sequence>MMKQLSWGAHHLWDKLVKPGDTVVDATSFAFTPMILAHTIYLSNLVGAEGHVYAFDHRWDFVATVSRQGSLSSFIRSGGMPKMTFSHLPPTQMLEHGPTRARLVVFCLMPDGLYDASGNMQIMAFHEFARKRLAWQAPEPTIAAILAAMQLLQEGGVITILACKDMSGIVS</sequence>
<gene>
    <name evidence="1" type="ORF">WJX73_004237</name>
</gene>
<organism evidence="1 2">
    <name type="scientific">Symbiochloris irregularis</name>
    <dbReference type="NCBI Taxonomy" id="706552"/>
    <lineage>
        <taxon>Eukaryota</taxon>
        <taxon>Viridiplantae</taxon>
        <taxon>Chlorophyta</taxon>
        <taxon>core chlorophytes</taxon>
        <taxon>Trebouxiophyceae</taxon>
        <taxon>Trebouxiales</taxon>
        <taxon>Trebouxiaceae</taxon>
        <taxon>Symbiochloris</taxon>
    </lineage>
</organism>
<dbReference type="InterPro" id="IPR029063">
    <property type="entry name" value="SAM-dependent_MTases_sf"/>
</dbReference>
<proteinExistence type="predicted"/>
<comment type="caution">
    <text evidence="1">The sequence shown here is derived from an EMBL/GenBank/DDBJ whole genome shotgun (WGS) entry which is preliminary data.</text>
</comment>
<evidence type="ECO:0000313" key="2">
    <source>
        <dbReference type="Proteomes" id="UP001465755"/>
    </source>
</evidence>
<dbReference type="EMBL" id="JALJOQ010000159">
    <property type="protein sequence ID" value="KAK9792720.1"/>
    <property type="molecule type" value="Genomic_DNA"/>
</dbReference>
<dbReference type="Gene3D" id="3.40.50.150">
    <property type="entry name" value="Vaccinia Virus protein VP39"/>
    <property type="match status" value="1"/>
</dbReference>
<dbReference type="SUPFAM" id="SSF53335">
    <property type="entry name" value="S-adenosyl-L-methionine-dependent methyltransferases"/>
    <property type="match status" value="1"/>
</dbReference>
<accession>A0AAW1NU77</accession>
<dbReference type="Proteomes" id="UP001465755">
    <property type="component" value="Unassembled WGS sequence"/>
</dbReference>
<name>A0AAW1NU77_9CHLO</name>
<keyword evidence="2" id="KW-1185">Reference proteome</keyword>
<evidence type="ECO:0000313" key="1">
    <source>
        <dbReference type="EMBL" id="KAK9792720.1"/>
    </source>
</evidence>